<proteinExistence type="predicted"/>
<evidence type="ECO:0008006" key="4">
    <source>
        <dbReference type="Google" id="ProtNLM"/>
    </source>
</evidence>
<organism evidence="2 3">
    <name type="scientific">Photobacterium lipolyticum</name>
    <dbReference type="NCBI Taxonomy" id="266810"/>
    <lineage>
        <taxon>Bacteria</taxon>
        <taxon>Pseudomonadati</taxon>
        <taxon>Pseudomonadota</taxon>
        <taxon>Gammaproteobacteria</taxon>
        <taxon>Vibrionales</taxon>
        <taxon>Vibrionaceae</taxon>
        <taxon>Photobacterium</taxon>
    </lineage>
</organism>
<dbReference type="PANTHER" id="PTHR36302:SF1">
    <property type="entry name" value="COPPER CHAPERONE PCU(A)C"/>
    <property type="match status" value="1"/>
</dbReference>
<dbReference type="AlphaFoldDB" id="A0A2T3MZ49"/>
<feature type="signal peptide" evidence="1">
    <location>
        <begin position="1"/>
        <end position="20"/>
    </location>
</feature>
<dbReference type="SUPFAM" id="SSF110087">
    <property type="entry name" value="DR1885-like metal-binding protein"/>
    <property type="match status" value="1"/>
</dbReference>
<protein>
    <recommendedName>
        <fullName evidence="4">Copper chaperone PCu(A)C</fullName>
    </recommendedName>
</protein>
<keyword evidence="3" id="KW-1185">Reference proteome</keyword>
<dbReference type="EMBL" id="PYMC01000006">
    <property type="protein sequence ID" value="PSW05257.1"/>
    <property type="molecule type" value="Genomic_DNA"/>
</dbReference>
<keyword evidence="1" id="KW-0732">Signal</keyword>
<evidence type="ECO:0000313" key="3">
    <source>
        <dbReference type="Proteomes" id="UP000240904"/>
    </source>
</evidence>
<comment type="caution">
    <text evidence="2">The sequence shown here is derived from an EMBL/GenBank/DDBJ whole genome shotgun (WGS) entry which is preliminary data.</text>
</comment>
<evidence type="ECO:0000313" key="2">
    <source>
        <dbReference type="EMBL" id="PSW05257.1"/>
    </source>
</evidence>
<dbReference type="Gene3D" id="2.60.40.1890">
    <property type="entry name" value="PCu(A)C copper chaperone"/>
    <property type="match status" value="1"/>
</dbReference>
<evidence type="ECO:0000256" key="1">
    <source>
        <dbReference type="SAM" id="SignalP"/>
    </source>
</evidence>
<sequence>MKFKILALSSLLLASTSAYADLMIDGVYARATPPGAPNSAIFMTIMNHGESDRSLVAAKSDIAEKVELHNHTMVDGMMQMRQVDSIAIPSHGTAILKPGGLHVMLLGLKHPLKEGEQVALTLHFANGDSESMFVPVQKVMAGMQHGEDKKPVN</sequence>
<gene>
    <name evidence="2" type="ORF">C9I89_10800</name>
</gene>
<reference evidence="2 3" key="1">
    <citation type="submission" date="2018-03" db="EMBL/GenBank/DDBJ databases">
        <title>Whole genome sequencing of Histamine producing bacteria.</title>
        <authorList>
            <person name="Butler K."/>
        </authorList>
    </citation>
    <scope>NUCLEOTIDE SEQUENCE [LARGE SCALE GENOMIC DNA]</scope>
    <source>
        <strain evidence="2 3">DSM 16190</strain>
    </source>
</reference>
<name>A0A2T3MZ49_9GAMM</name>
<dbReference type="InterPro" id="IPR036182">
    <property type="entry name" value="PCuAC_sf"/>
</dbReference>
<dbReference type="PANTHER" id="PTHR36302">
    <property type="entry name" value="BLR7088 PROTEIN"/>
    <property type="match status" value="1"/>
</dbReference>
<dbReference type="RefSeq" id="WP_107283358.1">
    <property type="nucleotide sequence ID" value="NZ_PYMC01000006.1"/>
</dbReference>
<dbReference type="OrthoDB" id="9796962at2"/>
<accession>A0A2T3MZ49</accession>
<dbReference type="Pfam" id="PF04314">
    <property type="entry name" value="PCuAC"/>
    <property type="match status" value="1"/>
</dbReference>
<dbReference type="Proteomes" id="UP000240904">
    <property type="component" value="Unassembled WGS sequence"/>
</dbReference>
<dbReference type="InterPro" id="IPR007410">
    <property type="entry name" value="LpqE-like"/>
</dbReference>
<dbReference type="InterPro" id="IPR058248">
    <property type="entry name" value="Lxx211020-like"/>
</dbReference>
<feature type="chain" id="PRO_5015686727" description="Copper chaperone PCu(A)C" evidence="1">
    <location>
        <begin position="21"/>
        <end position="153"/>
    </location>
</feature>